<feature type="compositionally biased region" description="Polar residues" evidence="1">
    <location>
        <begin position="585"/>
        <end position="600"/>
    </location>
</feature>
<feature type="region of interest" description="Disordered" evidence="1">
    <location>
        <begin position="304"/>
        <end position="353"/>
    </location>
</feature>
<sequence length="851" mass="88629">MQPEPECFGSASTDPYVLSYINLIPSIWCGFSSFTISGCTQIACLRTESRAVRPSSSFCAFFVSSASSSFVSMARILRFGSLSGTILFSSRSPVISSASSELSELRLIQSWPSLEPFCLPAVLLPVAAAAAATALPVVVASGSDGAGEDVFACLSLVLSPEGVRVLGDGFAMALPSPAVVAGVLPFLGAADAFSDALKSNVSSDTGAARFRCRFLGVPSSISTSESALDDSRSLSEPRAFRAFMRFRLLRGVFPDLSDFSSSNKSLLNSSLSFGFASSVRVCFLGVSARSESFVACCSAELSPPALSPESSACPLLSTNEPADESSESSLPVPFGRPSPLLSSSSSPDSKPSRNCSSVSTTSFSLSLDSSDCGSSGAAAVSSLPFSWFKKCSILFSSFFFFTADDDDSFDLLAALAGPPEPVAPPAAFRHPISVLMLHSRSICMSSYSSRSASVMSFTLLLSAGLVGSLPAPAPDRLRVSSDRSSRSWRCCSPSRKSCTTPTASGMMSCTSDMMSSTPLSTPSSRFSSPSARPPSSDRFSASSLELSDNSSSSSPDAALLLALPPLAQSTSEPKSSRRPCDPSVDGTSPSPSIRSEQFADSGTDRLLPSLGDASLPSSAADAVGCSSVERFRNDFTTFSILCTVRLPPVDVTSPSRASFFESVTSFRKLSSPSSSDDTPSSASSWSLGCGVMMLMVVYEWSFSSGESFSPTAVPPWYCTALELLSDCSTSSWLSYSSADGGDISSLPMYSSSRIVSCICGSSISIFVSNSSYGSCCCSSSWPSSSSSSFSRSLPLLSSVSSSRIPSSSPLSLSNRSCSSRSSTYGTLNRSLRCSTSSAIRSAALSAEGSGV</sequence>
<evidence type="ECO:0000256" key="1">
    <source>
        <dbReference type="SAM" id="MobiDB-lite"/>
    </source>
</evidence>
<dbReference type="AlphaFoldDB" id="A0A182VCM3"/>
<accession>A0A182VCM3</accession>
<proteinExistence type="predicted"/>
<feature type="region of interest" description="Disordered" evidence="1">
    <location>
        <begin position="800"/>
        <end position="826"/>
    </location>
</feature>
<evidence type="ECO:0000313" key="2">
    <source>
        <dbReference type="EnsemblMetazoa" id="AMEM012695-PA"/>
    </source>
</evidence>
<organism evidence="2 3">
    <name type="scientific">Anopheles merus</name>
    <name type="common">Mosquito</name>
    <dbReference type="NCBI Taxonomy" id="30066"/>
    <lineage>
        <taxon>Eukaryota</taxon>
        <taxon>Metazoa</taxon>
        <taxon>Ecdysozoa</taxon>
        <taxon>Arthropoda</taxon>
        <taxon>Hexapoda</taxon>
        <taxon>Insecta</taxon>
        <taxon>Pterygota</taxon>
        <taxon>Neoptera</taxon>
        <taxon>Endopterygota</taxon>
        <taxon>Diptera</taxon>
        <taxon>Nematocera</taxon>
        <taxon>Culicoidea</taxon>
        <taxon>Culicidae</taxon>
        <taxon>Anophelinae</taxon>
        <taxon>Anopheles</taxon>
    </lineage>
</organism>
<dbReference type="VEuPathDB" id="VectorBase:AMEM012695"/>
<keyword evidence="3" id="KW-1185">Reference proteome</keyword>
<feature type="compositionally biased region" description="Low complexity" evidence="1">
    <location>
        <begin position="337"/>
        <end position="353"/>
    </location>
</feature>
<reference evidence="2" key="1">
    <citation type="submission" date="2020-05" db="UniProtKB">
        <authorList>
            <consortium name="EnsemblMetazoa"/>
        </authorList>
    </citation>
    <scope>IDENTIFICATION</scope>
    <source>
        <strain evidence="2">MAF</strain>
    </source>
</reference>
<feature type="compositionally biased region" description="Low complexity" evidence="1">
    <location>
        <begin position="800"/>
        <end position="822"/>
    </location>
</feature>
<name>A0A182VCM3_ANOME</name>
<protein>
    <submittedName>
        <fullName evidence="2">Uncharacterized protein</fullName>
    </submittedName>
</protein>
<evidence type="ECO:0000313" key="3">
    <source>
        <dbReference type="Proteomes" id="UP000075903"/>
    </source>
</evidence>
<feature type="region of interest" description="Disordered" evidence="1">
    <location>
        <begin position="509"/>
        <end position="555"/>
    </location>
</feature>
<feature type="region of interest" description="Disordered" evidence="1">
    <location>
        <begin position="568"/>
        <end position="617"/>
    </location>
</feature>
<feature type="compositionally biased region" description="Low complexity" evidence="1">
    <location>
        <begin position="304"/>
        <end position="317"/>
    </location>
</feature>
<dbReference type="EnsemblMetazoa" id="AMEM012695-RA">
    <property type="protein sequence ID" value="AMEM012695-PA"/>
    <property type="gene ID" value="AMEM012695"/>
</dbReference>
<dbReference type="Proteomes" id="UP000075903">
    <property type="component" value="Unassembled WGS sequence"/>
</dbReference>